<dbReference type="InterPro" id="IPR050303">
    <property type="entry name" value="GatZ_KbaZ_carbometab"/>
</dbReference>
<dbReference type="Proteomes" id="UP000031866">
    <property type="component" value="Chromosome"/>
</dbReference>
<feature type="transmembrane region" description="Helical" evidence="9">
    <location>
        <begin position="96"/>
        <end position="118"/>
    </location>
</feature>
<keyword evidence="2" id="KW-0813">Transport</keyword>
<evidence type="ECO:0000256" key="4">
    <source>
        <dbReference type="ARBA" id="ARBA00022597"/>
    </source>
</evidence>
<keyword evidence="6 9" id="KW-0812">Transmembrane</keyword>
<dbReference type="RefSeq" id="WP_041900482.1">
    <property type="nucleotide sequence ID" value="NZ_CP010086.2"/>
</dbReference>
<accession>A0A0B5QVL8</accession>
<keyword evidence="4" id="KW-0762">Sugar transport</keyword>
<dbReference type="PROSITE" id="PS51106">
    <property type="entry name" value="PTS_EIIC_TYPE_4"/>
    <property type="match status" value="1"/>
</dbReference>
<comment type="subcellular location">
    <subcellularLocation>
        <location evidence="1">Cell membrane</location>
        <topology evidence="1">Multi-pass membrane protein</topology>
    </subcellularLocation>
</comment>
<evidence type="ECO:0000256" key="1">
    <source>
        <dbReference type="ARBA" id="ARBA00004651"/>
    </source>
</evidence>
<dbReference type="OrthoDB" id="9815089at2"/>
<proteinExistence type="predicted"/>
<dbReference type="STRING" id="1520.LF65_05512"/>
<dbReference type="EMBL" id="CP010086">
    <property type="protein sequence ID" value="AJH02023.1"/>
    <property type="molecule type" value="Genomic_DNA"/>
</dbReference>
<evidence type="ECO:0000256" key="5">
    <source>
        <dbReference type="ARBA" id="ARBA00022683"/>
    </source>
</evidence>
<evidence type="ECO:0000313" key="11">
    <source>
        <dbReference type="Proteomes" id="UP000031866"/>
    </source>
</evidence>
<keyword evidence="8 9" id="KW-0472">Membrane</keyword>
<evidence type="ECO:0000256" key="3">
    <source>
        <dbReference type="ARBA" id="ARBA00022475"/>
    </source>
</evidence>
<evidence type="ECO:0000256" key="7">
    <source>
        <dbReference type="ARBA" id="ARBA00022989"/>
    </source>
</evidence>
<evidence type="ECO:0000256" key="2">
    <source>
        <dbReference type="ARBA" id="ARBA00022448"/>
    </source>
</evidence>
<evidence type="ECO:0000256" key="9">
    <source>
        <dbReference type="SAM" id="Phobius"/>
    </source>
</evidence>
<dbReference type="GO" id="GO:0009401">
    <property type="term" value="P:phosphoenolpyruvate-dependent sugar phosphotransferase system"/>
    <property type="evidence" value="ECO:0007669"/>
    <property type="project" value="UniProtKB-KW"/>
</dbReference>
<evidence type="ECO:0000256" key="8">
    <source>
        <dbReference type="ARBA" id="ARBA00023136"/>
    </source>
</evidence>
<feature type="transmembrane region" description="Helical" evidence="9">
    <location>
        <begin position="179"/>
        <end position="199"/>
    </location>
</feature>
<organism evidence="10 11">
    <name type="scientific">Clostridium beijerinckii</name>
    <name type="common">Clostridium MP</name>
    <dbReference type="NCBI Taxonomy" id="1520"/>
    <lineage>
        <taxon>Bacteria</taxon>
        <taxon>Bacillati</taxon>
        <taxon>Bacillota</taxon>
        <taxon>Clostridia</taxon>
        <taxon>Eubacteriales</taxon>
        <taxon>Clostridiaceae</taxon>
        <taxon>Clostridium</taxon>
    </lineage>
</organism>
<dbReference type="PANTHER" id="PTHR32502">
    <property type="entry name" value="N-ACETYLGALACTOSAMINE PERMEASE II COMPONENT-RELATED"/>
    <property type="match status" value="1"/>
</dbReference>
<dbReference type="GO" id="GO:0005886">
    <property type="term" value="C:plasma membrane"/>
    <property type="evidence" value="ECO:0007669"/>
    <property type="project" value="UniProtKB-SubCell"/>
</dbReference>
<sequence>MVMTAFLIAVVMFIAQFSDNGMGDIMLKRPLVVSALVGLILGDLQTGVIMGASLEVVFLGITSIGGAMPSDSTTGSIFGTAFAILSHQGTEVALTLAIPISLLAVVLFQTISIVVGGLMSKIDKYAEAGDEKGIIRLNFVILITRCMAFAVLAFLGILLGSDAISSFVNSIPHGIMNGLTVTGKLLPALGLAILLNMLWDKKIALFFFLGFLLCAYLKLPIIAVAMIGIVIAGFTAVKEQELNKMLSTNSDSVKNEEEDFFNE</sequence>
<dbReference type="InterPro" id="IPR004700">
    <property type="entry name" value="PTS_IIC_man"/>
</dbReference>
<feature type="transmembrane region" description="Helical" evidence="9">
    <location>
        <begin position="206"/>
        <end position="237"/>
    </location>
</feature>
<name>A0A0B5QVL8_CLOBE</name>
<feature type="transmembrane region" description="Helical" evidence="9">
    <location>
        <begin position="139"/>
        <end position="159"/>
    </location>
</feature>
<evidence type="ECO:0000313" key="10">
    <source>
        <dbReference type="EMBL" id="AJH02023.1"/>
    </source>
</evidence>
<feature type="transmembrane region" description="Helical" evidence="9">
    <location>
        <begin position="33"/>
        <end position="61"/>
    </location>
</feature>
<dbReference type="KEGG" id="cbei:LF65_05512"/>
<evidence type="ECO:0000256" key="6">
    <source>
        <dbReference type="ARBA" id="ARBA00022692"/>
    </source>
</evidence>
<protein>
    <submittedName>
        <fullName evidence="10">Uncharacterized protein</fullName>
    </submittedName>
</protein>
<keyword evidence="7 9" id="KW-1133">Transmembrane helix</keyword>
<dbReference type="Pfam" id="PF03609">
    <property type="entry name" value="EII-Sor"/>
    <property type="match status" value="1"/>
</dbReference>
<keyword evidence="3" id="KW-1003">Cell membrane</keyword>
<dbReference type="PANTHER" id="PTHR32502:SF8">
    <property type="entry name" value="N-ACETYLGALACTOSAMINE PERMEASE IIC COMPONENT 1"/>
    <property type="match status" value="1"/>
</dbReference>
<gene>
    <name evidence="10" type="ORF">LF65_05512</name>
</gene>
<dbReference type="AlphaFoldDB" id="A0A0B5QVL8"/>
<keyword evidence="5" id="KW-0598">Phosphotransferase system</keyword>
<reference evidence="11" key="1">
    <citation type="submission" date="2014-12" db="EMBL/GenBank/DDBJ databases">
        <title>Genome sequence of Clostridium beijerinckii strain 59B.</title>
        <authorList>
            <person name="Little G.T."/>
            <person name="Minton N.P."/>
        </authorList>
    </citation>
    <scope>NUCLEOTIDE SEQUENCE [LARGE SCALE GENOMIC DNA]</scope>
    <source>
        <strain evidence="11">59B</strain>
    </source>
</reference>